<gene>
    <name evidence="2" type="ORF">PG999_008360</name>
</gene>
<dbReference type="Pfam" id="PF06985">
    <property type="entry name" value="HET"/>
    <property type="match status" value="1"/>
</dbReference>
<dbReference type="AlphaFoldDB" id="A0AAW0QR70"/>
<dbReference type="InterPro" id="IPR010730">
    <property type="entry name" value="HET"/>
</dbReference>
<dbReference type="Proteomes" id="UP001392437">
    <property type="component" value="Unassembled WGS sequence"/>
</dbReference>
<dbReference type="PANTHER" id="PTHR33112">
    <property type="entry name" value="DOMAIN PROTEIN, PUTATIVE-RELATED"/>
    <property type="match status" value="1"/>
</dbReference>
<evidence type="ECO:0000259" key="1">
    <source>
        <dbReference type="Pfam" id="PF06985"/>
    </source>
</evidence>
<organism evidence="2 3">
    <name type="scientific">Apiospora kogelbergensis</name>
    <dbReference type="NCBI Taxonomy" id="1337665"/>
    <lineage>
        <taxon>Eukaryota</taxon>
        <taxon>Fungi</taxon>
        <taxon>Dikarya</taxon>
        <taxon>Ascomycota</taxon>
        <taxon>Pezizomycotina</taxon>
        <taxon>Sordariomycetes</taxon>
        <taxon>Xylariomycetidae</taxon>
        <taxon>Amphisphaeriales</taxon>
        <taxon>Apiosporaceae</taxon>
        <taxon>Apiospora</taxon>
    </lineage>
</organism>
<feature type="domain" description="Heterokaryon incompatibility" evidence="1">
    <location>
        <begin position="87"/>
        <end position="240"/>
    </location>
</feature>
<keyword evidence="3" id="KW-1185">Reference proteome</keyword>
<proteinExistence type="predicted"/>
<evidence type="ECO:0000313" key="2">
    <source>
        <dbReference type="EMBL" id="KAK8105001.1"/>
    </source>
</evidence>
<accession>A0AAW0QR70</accession>
<reference evidence="2 3" key="1">
    <citation type="submission" date="2023-01" db="EMBL/GenBank/DDBJ databases">
        <title>Analysis of 21 Apiospora genomes using comparative genomics revels a genus with tremendous synthesis potential of carbohydrate active enzymes and secondary metabolites.</title>
        <authorList>
            <person name="Sorensen T."/>
        </authorList>
    </citation>
    <scope>NUCLEOTIDE SEQUENCE [LARGE SCALE GENOMIC DNA]</scope>
    <source>
        <strain evidence="2 3">CBS 117206</strain>
    </source>
</reference>
<protein>
    <recommendedName>
        <fullName evidence="1">Heterokaryon incompatibility domain-containing protein</fullName>
    </recommendedName>
</protein>
<evidence type="ECO:0000313" key="3">
    <source>
        <dbReference type="Proteomes" id="UP001392437"/>
    </source>
</evidence>
<dbReference type="PANTHER" id="PTHR33112:SF13">
    <property type="entry name" value="HETEROKARYON INCOMPATIBILITY DOMAIN-CONTAINING PROTEIN"/>
    <property type="match status" value="1"/>
</dbReference>
<dbReference type="EMBL" id="JAQQWP010000008">
    <property type="protein sequence ID" value="KAK8105001.1"/>
    <property type="molecule type" value="Genomic_DNA"/>
</dbReference>
<comment type="caution">
    <text evidence="2">The sequence shown here is derived from an EMBL/GenBank/DDBJ whole genome shotgun (WGS) entry which is preliminary data.</text>
</comment>
<name>A0AAW0QR70_9PEZI</name>
<sequence>MLLGYTAPTYSHPAARKVSPSVALGYTGSTVSFNSIKTWLEDCETSHEGCRPLASVFPDRVVELFTDAGGQVVFRLEQSLGRRQESYACLSHRWGPSTGRCKTTTKTLAAHLEQIPSHTLPKTFQEASKVALHLGLKYLWIDSLCIIQDDTEDWKIQAAQMCNIYSGAYVTIAATSSSDSDNGMFHIVAKIPISPVETKRSDIFIREYPDHEYMNNRPKLADLSESAEFPLLRRGWVYQERLLSPRFVHFTRNEVSMECSGNKGYCECGGAASHRSKKNELYSWTDSSDVKTLWRQMARDYSYLGLTYGSDRIPALAGIARHFGTKHRSSLGGYVAGLWENSLAQDLLWVVPPTRSCTRPEFRPVPSWSWASVTSGVVWPYYWREMTAPSGHIHVVSYHVELAGPDEFGPIQHAEMTVRGLLAEGSWTVDSGSPDGKLIQYRPGYIGSTGTGGYEMYPDYTFSDALGSHHLEEGCRVFCLKTGFEVNDCYACLILRSLNEEQTGFERVGVLKTAPKDVVDSWYEEGQVAQTFKLL</sequence>